<dbReference type="RefSeq" id="WP_044220581.1">
    <property type="nucleotide sequence ID" value="NZ_JBKAGJ010000012.1"/>
</dbReference>
<keyword evidence="2" id="KW-0547">Nucleotide-binding</keyword>
<dbReference type="InterPro" id="IPR027417">
    <property type="entry name" value="P-loop_NTPase"/>
</dbReference>
<gene>
    <name evidence="5" type="ORF">IX84_12460</name>
</gene>
<evidence type="ECO:0000256" key="2">
    <source>
        <dbReference type="ARBA" id="ARBA00022741"/>
    </source>
</evidence>
<evidence type="ECO:0000259" key="4">
    <source>
        <dbReference type="PROSITE" id="PS50893"/>
    </source>
</evidence>
<dbReference type="Proteomes" id="UP000029736">
    <property type="component" value="Unassembled WGS sequence"/>
</dbReference>
<dbReference type="Gene3D" id="3.40.50.300">
    <property type="entry name" value="P-loop containing nucleotide triphosphate hydrolases"/>
    <property type="match status" value="1"/>
</dbReference>
<dbReference type="STRING" id="1524460.IX84_12460"/>
<accession>A0A098S762</accession>
<keyword evidence="3 5" id="KW-0067">ATP-binding</keyword>
<evidence type="ECO:0000313" key="5">
    <source>
        <dbReference type="EMBL" id="KGE87930.1"/>
    </source>
</evidence>
<evidence type="ECO:0000256" key="3">
    <source>
        <dbReference type="ARBA" id="ARBA00022840"/>
    </source>
</evidence>
<dbReference type="InterPro" id="IPR003593">
    <property type="entry name" value="AAA+_ATPase"/>
</dbReference>
<dbReference type="AlphaFoldDB" id="A0A098S762"/>
<sequence length="206" mass="23648">MKIELAGVGKRYKMEWIMRGVALTIHPAQRYAITGPNGSGKSTLMKMLSGHLTPSKGKIQFTLNDKPVPVSEVYQHLAYAAPYIELIEELTLIEALDFHQRFKPFQGQLQSDDIYRILGFKKARRKPIRNFSSGMKQRLKLALAILSDTPYLLLDEPTTNLDTEGVQWYRQLIEQYTAGRTLVIASNVEVDFDFCEYHIDIPQYKH</sequence>
<dbReference type="InterPro" id="IPR017871">
    <property type="entry name" value="ABC_transporter-like_CS"/>
</dbReference>
<comment type="caution">
    <text evidence="5">The sequence shown here is derived from an EMBL/GenBank/DDBJ whole genome shotgun (WGS) entry which is preliminary data.</text>
</comment>
<evidence type="ECO:0000256" key="1">
    <source>
        <dbReference type="ARBA" id="ARBA00022448"/>
    </source>
</evidence>
<evidence type="ECO:0000313" key="6">
    <source>
        <dbReference type="Proteomes" id="UP000029736"/>
    </source>
</evidence>
<dbReference type="GO" id="GO:0005524">
    <property type="term" value="F:ATP binding"/>
    <property type="evidence" value="ECO:0007669"/>
    <property type="project" value="UniProtKB-KW"/>
</dbReference>
<organism evidence="5 6">
    <name type="scientific">Phaeodactylibacter xiamenensis</name>
    <dbReference type="NCBI Taxonomy" id="1524460"/>
    <lineage>
        <taxon>Bacteria</taxon>
        <taxon>Pseudomonadati</taxon>
        <taxon>Bacteroidota</taxon>
        <taxon>Saprospiria</taxon>
        <taxon>Saprospirales</taxon>
        <taxon>Haliscomenobacteraceae</taxon>
        <taxon>Phaeodactylibacter</taxon>
    </lineage>
</organism>
<dbReference type="PANTHER" id="PTHR42939:SF1">
    <property type="entry name" value="ABC TRANSPORTER ATP-BINDING PROTEIN ALBC-RELATED"/>
    <property type="match status" value="1"/>
</dbReference>
<reference evidence="5 6" key="1">
    <citation type="journal article" date="2014" name="Int. J. Syst. Evol. Microbiol.">
        <title>Phaeodactylibacter xiamenensis gen. nov., sp. nov., a member of the family Saprospiraceae isolated from the marine alga Phaeodactylum tricornutum.</title>
        <authorList>
            <person name="Chen Z.Jr."/>
            <person name="Lei X."/>
            <person name="Lai Q."/>
            <person name="Li Y."/>
            <person name="Zhang B."/>
            <person name="Zhang J."/>
            <person name="Zhang H."/>
            <person name="Yang L."/>
            <person name="Zheng W."/>
            <person name="Tian Y."/>
            <person name="Yu Z."/>
            <person name="Xu H.Jr."/>
            <person name="Zheng T."/>
        </authorList>
    </citation>
    <scope>NUCLEOTIDE SEQUENCE [LARGE SCALE GENOMIC DNA]</scope>
    <source>
        <strain evidence="5 6">KD52</strain>
    </source>
</reference>
<dbReference type="PROSITE" id="PS00211">
    <property type="entry name" value="ABC_TRANSPORTER_1"/>
    <property type="match status" value="1"/>
</dbReference>
<keyword evidence="6" id="KW-1185">Reference proteome</keyword>
<dbReference type="OrthoDB" id="9808363at2"/>
<dbReference type="GO" id="GO:0016887">
    <property type="term" value="F:ATP hydrolysis activity"/>
    <property type="evidence" value="ECO:0007669"/>
    <property type="project" value="InterPro"/>
</dbReference>
<dbReference type="EMBL" id="JPOS01000029">
    <property type="protein sequence ID" value="KGE87930.1"/>
    <property type="molecule type" value="Genomic_DNA"/>
</dbReference>
<dbReference type="PROSITE" id="PS50893">
    <property type="entry name" value="ABC_TRANSPORTER_2"/>
    <property type="match status" value="1"/>
</dbReference>
<feature type="domain" description="ABC transporter" evidence="4">
    <location>
        <begin position="3"/>
        <end position="204"/>
    </location>
</feature>
<proteinExistence type="predicted"/>
<dbReference type="SMART" id="SM00382">
    <property type="entry name" value="AAA"/>
    <property type="match status" value="1"/>
</dbReference>
<dbReference type="PANTHER" id="PTHR42939">
    <property type="entry name" value="ABC TRANSPORTER ATP-BINDING PROTEIN ALBC-RELATED"/>
    <property type="match status" value="1"/>
</dbReference>
<dbReference type="SUPFAM" id="SSF52540">
    <property type="entry name" value="P-loop containing nucleoside triphosphate hydrolases"/>
    <property type="match status" value="1"/>
</dbReference>
<keyword evidence="1" id="KW-0813">Transport</keyword>
<name>A0A098S762_9BACT</name>
<dbReference type="InterPro" id="IPR003439">
    <property type="entry name" value="ABC_transporter-like_ATP-bd"/>
</dbReference>
<dbReference type="InterPro" id="IPR051782">
    <property type="entry name" value="ABC_Transporter_VariousFunc"/>
</dbReference>
<dbReference type="Pfam" id="PF00005">
    <property type="entry name" value="ABC_tran"/>
    <property type="match status" value="1"/>
</dbReference>
<protein>
    <submittedName>
        <fullName evidence="5">ABC transporter ATP-binding protein</fullName>
    </submittedName>
</protein>